<keyword evidence="4" id="KW-1185">Reference proteome</keyword>
<dbReference type="EMBL" id="JBHSOH010000020">
    <property type="protein sequence ID" value="MFC5849447.1"/>
    <property type="molecule type" value="Genomic_DNA"/>
</dbReference>
<dbReference type="RefSeq" id="WP_380050598.1">
    <property type="nucleotide sequence ID" value="NZ_JBHSOH010000020.1"/>
</dbReference>
<feature type="compositionally biased region" description="Pro residues" evidence="1">
    <location>
        <begin position="193"/>
        <end position="224"/>
    </location>
</feature>
<dbReference type="EC" id="4.2.2.n1" evidence="3"/>
<reference evidence="4" key="1">
    <citation type="journal article" date="2019" name="Int. J. Syst. Evol. Microbiol.">
        <title>The Global Catalogue of Microorganisms (GCM) 10K type strain sequencing project: providing services to taxonomists for standard genome sequencing and annotation.</title>
        <authorList>
            <consortium name="The Broad Institute Genomics Platform"/>
            <consortium name="The Broad Institute Genome Sequencing Center for Infectious Disease"/>
            <person name="Wu L."/>
            <person name="Ma J."/>
        </authorList>
    </citation>
    <scope>NUCLEOTIDE SEQUENCE [LARGE SCALE GENOMIC DNA]</scope>
    <source>
        <strain evidence="4">CGMCC 1.15053</strain>
    </source>
</reference>
<feature type="compositionally biased region" description="Low complexity" evidence="1">
    <location>
        <begin position="174"/>
        <end position="192"/>
    </location>
</feature>
<dbReference type="PANTHER" id="PTHR37423">
    <property type="entry name" value="SOLUBLE LYTIC MUREIN TRANSGLYCOSYLASE-RELATED"/>
    <property type="match status" value="1"/>
</dbReference>
<evidence type="ECO:0000313" key="4">
    <source>
        <dbReference type="Proteomes" id="UP001595979"/>
    </source>
</evidence>
<organism evidence="3 4">
    <name type="scientific">Deinococcus petrolearius</name>
    <dbReference type="NCBI Taxonomy" id="1751295"/>
    <lineage>
        <taxon>Bacteria</taxon>
        <taxon>Thermotogati</taxon>
        <taxon>Deinococcota</taxon>
        <taxon>Deinococci</taxon>
        <taxon>Deinococcales</taxon>
        <taxon>Deinococcaceae</taxon>
        <taxon>Deinococcus</taxon>
    </lineage>
</organism>
<dbReference type="GO" id="GO:0016829">
    <property type="term" value="F:lyase activity"/>
    <property type="evidence" value="ECO:0007669"/>
    <property type="project" value="UniProtKB-KW"/>
</dbReference>
<dbReference type="PANTHER" id="PTHR37423:SF2">
    <property type="entry name" value="MEMBRANE-BOUND LYTIC MUREIN TRANSGLYCOSYLASE C"/>
    <property type="match status" value="1"/>
</dbReference>
<feature type="compositionally biased region" description="Low complexity" evidence="1">
    <location>
        <begin position="148"/>
        <end position="166"/>
    </location>
</feature>
<feature type="domain" description="Transglycosylase SLT" evidence="2">
    <location>
        <begin position="25"/>
        <end position="122"/>
    </location>
</feature>
<proteinExistence type="predicted"/>
<dbReference type="SUPFAM" id="SSF53955">
    <property type="entry name" value="Lysozyme-like"/>
    <property type="match status" value="1"/>
</dbReference>
<dbReference type="Pfam" id="PF01464">
    <property type="entry name" value="SLT"/>
    <property type="match status" value="1"/>
</dbReference>
<protein>
    <submittedName>
        <fullName evidence="3">Lytic transglycosylase domain-containing protein</fullName>
        <ecNumber evidence="3">4.2.2.n1</ecNumber>
    </submittedName>
</protein>
<sequence>MRRLLALSVAVGAFASAQTVNYYDLAERAGQLYGLPPKIMSALVWQESRANPYAVSSAGAIGLAQLMPATARALEVNPHDPWENVLGGAKYLRQQWDRFGSWPLALAAYNAGPGNVLTYGGIPPFKETVDYVEKVLGRYFALAPATAAPAPGTARPATPRPVQATPRPAPATPRPAAVTAPLPAAPQPQVVAPKPPVRPPSSPAPLPANPSPPVAARPAAPTPQAPVNTGTPARGWSMQFVTAPAGATPNRGPGLTMIPGGF</sequence>
<dbReference type="Proteomes" id="UP001595979">
    <property type="component" value="Unassembled WGS sequence"/>
</dbReference>
<evidence type="ECO:0000313" key="3">
    <source>
        <dbReference type="EMBL" id="MFC5849447.1"/>
    </source>
</evidence>
<dbReference type="Gene3D" id="1.10.530.10">
    <property type="match status" value="1"/>
</dbReference>
<dbReference type="InterPro" id="IPR023346">
    <property type="entry name" value="Lysozyme-like_dom_sf"/>
</dbReference>
<accession>A0ABW1DLD8</accession>
<evidence type="ECO:0000259" key="2">
    <source>
        <dbReference type="Pfam" id="PF01464"/>
    </source>
</evidence>
<dbReference type="CDD" id="cd00254">
    <property type="entry name" value="LT-like"/>
    <property type="match status" value="1"/>
</dbReference>
<comment type="caution">
    <text evidence="3">The sequence shown here is derived from an EMBL/GenBank/DDBJ whole genome shotgun (WGS) entry which is preliminary data.</text>
</comment>
<evidence type="ECO:0000256" key="1">
    <source>
        <dbReference type="SAM" id="MobiDB-lite"/>
    </source>
</evidence>
<gene>
    <name evidence="3" type="ORF">ACFPQ6_14130</name>
</gene>
<feature type="region of interest" description="Disordered" evidence="1">
    <location>
        <begin position="148"/>
        <end position="235"/>
    </location>
</feature>
<keyword evidence="3" id="KW-0456">Lyase</keyword>
<dbReference type="InterPro" id="IPR008258">
    <property type="entry name" value="Transglycosylase_SLT_dom_1"/>
</dbReference>
<feature type="region of interest" description="Disordered" evidence="1">
    <location>
        <begin position="243"/>
        <end position="262"/>
    </location>
</feature>
<name>A0ABW1DLD8_9DEIO</name>